<accession>A0A447L0S0</accession>
<evidence type="ECO:0000256" key="4">
    <source>
        <dbReference type="ARBA" id="ARBA00023163"/>
    </source>
</evidence>
<dbReference type="AlphaFoldDB" id="A0A447L0S0"/>
<dbReference type="GO" id="GO:0003677">
    <property type="term" value="F:DNA binding"/>
    <property type="evidence" value="ECO:0007669"/>
    <property type="project" value="UniProtKB-KW"/>
</dbReference>
<dbReference type="PANTHER" id="PTHR44688:SF16">
    <property type="entry name" value="DNA-BINDING TRANSCRIPTIONAL ACTIVATOR DEVR_DOSR"/>
    <property type="match status" value="1"/>
</dbReference>
<dbReference type="Gene3D" id="1.10.10.10">
    <property type="entry name" value="Winged helix-like DNA-binding domain superfamily/Winged helix DNA-binding domain"/>
    <property type="match status" value="1"/>
</dbReference>
<dbReference type="EMBL" id="LR134117">
    <property type="protein sequence ID" value="VDZ64355.1"/>
    <property type="molecule type" value="Genomic_DNA"/>
</dbReference>
<dbReference type="PANTHER" id="PTHR44688">
    <property type="entry name" value="DNA-BINDING TRANSCRIPTIONAL ACTIVATOR DEVR_DOSR"/>
    <property type="match status" value="1"/>
</dbReference>
<reference evidence="5 6" key="1">
    <citation type="submission" date="2018-12" db="EMBL/GenBank/DDBJ databases">
        <authorList>
            <consortium name="Pathogen Informatics"/>
        </authorList>
    </citation>
    <scope>NUCLEOTIDE SEQUENCE [LARGE SCALE GENOMIC DNA]</scope>
    <source>
        <strain evidence="5 6">NCTC11214</strain>
    </source>
</reference>
<evidence type="ECO:0000313" key="5">
    <source>
        <dbReference type="EMBL" id="VDZ64355.1"/>
    </source>
</evidence>
<dbReference type="InterPro" id="IPR016032">
    <property type="entry name" value="Sig_transdc_resp-reg_C-effctor"/>
</dbReference>
<keyword evidence="1" id="KW-0805">Transcription regulation</keyword>
<dbReference type="CDD" id="cd06170">
    <property type="entry name" value="LuxR_C_like"/>
    <property type="match status" value="1"/>
</dbReference>
<evidence type="ECO:0000256" key="1">
    <source>
        <dbReference type="ARBA" id="ARBA00023015"/>
    </source>
</evidence>
<keyword evidence="2" id="KW-0238">DNA-binding</keyword>
<dbReference type="GO" id="GO:0006355">
    <property type="term" value="P:regulation of DNA-templated transcription"/>
    <property type="evidence" value="ECO:0007669"/>
    <property type="project" value="InterPro"/>
</dbReference>
<evidence type="ECO:0000256" key="3">
    <source>
        <dbReference type="ARBA" id="ARBA00023159"/>
    </source>
</evidence>
<evidence type="ECO:0000313" key="6">
    <source>
        <dbReference type="Proteomes" id="UP000281391"/>
    </source>
</evidence>
<dbReference type="RefSeq" id="WP_004964297.1">
    <property type="nucleotide sequence ID" value="NZ_JAEKCK010000001.1"/>
</dbReference>
<keyword evidence="3" id="KW-0010">Activator</keyword>
<dbReference type="InterPro" id="IPR036388">
    <property type="entry name" value="WH-like_DNA-bd_sf"/>
</dbReference>
<dbReference type="InterPro" id="IPR000792">
    <property type="entry name" value="Tscrpt_reg_LuxR_C"/>
</dbReference>
<evidence type="ECO:0000256" key="2">
    <source>
        <dbReference type="ARBA" id="ARBA00023125"/>
    </source>
</evidence>
<proteinExistence type="predicted"/>
<keyword evidence="4" id="KW-0804">Transcription</keyword>
<dbReference type="SMART" id="SM00421">
    <property type="entry name" value="HTH_LUXR"/>
    <property type="match status" value="1"/>
</dbReference>
<dbReference type="KEGG" id="sof:NCTC11214_04932"/>
<dbReference type="PROSITE" id="PS50043">
    <property type="entry name" value="HTH_LUXR_2"/>
    <property type="match status" value="1"/>
</dbReference>
<name>A0A447L0S0_SEROD</name>
<sequence length="207" mass="23832">MKLLVVDECGYTCLGIAGYFTPHAFSSIKCASSLASALPLLTGFKPTHILLNLTSVCRHNLVDAQLQRFIDDSHYATLFIYLDTPYPYSDNPIRIADNAFLFSKSILSKALRILRDEPVMPQENRTHSLFSPQELTVMRFWMAEMPNYRIARKLQISSHTVYVHKRHITEKINVRNRLEFYSLYNVLRYFYPPAAPLHGAYLTQLAV</sequence>
<organism evidence="5 6">
    <name type="scientific">Serratia odorifera</name>
    <dbReference type="NCBI Taxonomy" id="618"/>
    <lineage>
        <taxon>Bacteria</taxon>
        <taxon>Pseudomonadati</taxon>
        <taxon>Pseudomonadota</taxon>
        <taxon>Gammaproteobacteria</taxon>
        <taxon>Enterobacterales</taxon>
        <taxon>Yersiniaceae</taxon>
        <taxon>Serratia</taxon>
    </lineage>
</organism>
<protein>
    <submittedName>
        <fullName evidence="5">Colanic acid capsular biosynthesis activation protein A</fullName>
    </submittedName>
</protein>
<gene>
    <name evidence="5" type="primary">rcsA_2</name>
    <name evidence="5" type="ORF">NCTC11214_04932</name>
</gene>
<dbReference type="Proteomes" id="UP000281391">
    <property type="component" value="Chromosome"/>
</dbReference>
<dbReference type="Pfam" id="PF00196">
    <property type="entry name" value="GerE"/>
    <property type="match status" value="1"/>
</dbReference>
<dbReference type="SUPFAM" id="SSF46894">
    <property type="entry name" value="C-terminal effector domain of the bipartite response regulators"/>
    <property type="match status" value="1"/>
</dbReference>